<dbReference type="HOGENOM" id="CLU_1976621_0_0_2"/>
<proteinExistence type="predicted"/>
<reference evidence="1" key="1">
    <citation type="submission" date="2006-12" db="EMBL/GenBank/DDBJ databases">
        <title>Complete sequence of Pyrobaculum islandicum DSM 4184.</title>
        <authorList>
            <person name="Copeland A."/>
            <person name="Lucas S."/>
            <person name="Lapidus A."/>
            <person name="Barry K."/>
            <person name="Detter J.C."/>
            <person name="Glavina del Rio T."/>
            <person name="Dalin E."/>
            <person name="Tice H."/>
            <person name="Pitluck S."/>
            <person name="Meincke L."/>
            <person name="Brettin T."/>
            <person name="Bruce D."/>
            <person name="Han C."/>
            <person name="Tapia R."/>
            <person name="Gilna P."/>
            <person name="Schmutz J."/>
            <person name="Larimer F."/>
            <person name="Land M."/>
            <person name="Hauser L."/>
            <person name="Kyrpides N."/>
            <person name="Mikhailova N."/>
            <person name="Cozen A.E."/>
            <person name="Fitz-Gibbon S.T."/>
            <person name="House C.H."/>
            <person name="Saltikov C."/>
            <person name="Lowe T."/>
            <person name="Richardson P."/>
        </authorList>
    </citation>
    <scope>NUCLEOTIDE SEQUENCE [LARGE SCALE GENOMIC DNA]</scope>
    <source>
        <strain evidence="1">DSM 4184</strain>
    </source>
</reference>
<dbReference type="KEGG" id="pis:Pisl_1939"/>
<protein>
    <submittedName>
        <fullName evidence="1">Uncharacterized protein</fullName>
    </submittedName>
</protein>
<gene>
    <name evidence="1" type="ordered locus">Pisl_1939</name>
</gene>
<dbReference type="STRING" id="384616.Pisl_1939"/>
<dbReference type="Proteomes" id="UP000002595">
    <property type="component" value="Chromosome"/>
</dbReference>
<sequence length="126" mass="13203">MPNCNAACVRSSPIVCCMRYKGALSDAGCDVVCITLPIGAVYLVELKGGHLTIGDVKDAPTQLEACEKLAGGRAHKILAHSESDRIDQQAVRMLGKAGVALLKLYDEGSARGDVARALLIALRALA</sequence>
<dbReference type="AlphaFoldDB" id="A1RVV4"/>
<keyword evidence="2" id="KW-1185">Reference proteome</keyword>
<dbReference type="eggNOG" id="arCOG09848">
    <property type="taxonomic scope" value="Archaea"/>
</dbReference>
<accession>A1RVV4</accession>
<organism evidence="1 2">
    <name type="scientific">Pyrobaculum islandicum (strain DSM 4184 / JCM 9189 / GEO3)</name>
    <dbReference type="NCBI Taxonomy" id="384616"/>
    <lineage>
        <taxon>Archaea</taxon>
        <taxon>Thermoproteota</taxon>
        <taxon>Thermoprotei</taxon>
        <taxon>Thermoproteales</taxon>
        <taxon>Thermoproteaceae</taxon>
        <taxon>Pyrobaculum</taxon>
    </lineage>
</organism>
<name>A1RVV4_PYRIL</name>
<dbReference type="EMBL" id="CP000504">
    <property type="protein sequence ID" value="ABL89086.1"/>
    <property type="molecule type" value="Genomic_DNA"/>
</dbReference>
<evidence type="ECO:0000313" key="1">
    <source>
        <dbReference type="EMBL" id="ABL89086.1"/>
    </source>
</evidence>
<dbReference type="OrthoDB" id="374247at2157"/>
<evidence type="ECO:0000313" key="2">
    <source>
        <dbReference type="Proteomes" id="UP000002595"/>
    </source>
</evidence>